<dbReference type="InterPro" id="IPR009091">
    <property type="entry name" value="RCC1/BLIP-II"/>
</dbReference>
<sequence length="319" mass="35178">MYKTTIEQMKAFTIGIVLVVANFSWFAQPVKADSTSPRLAAYYDQKMLLCGQTAYQWQGQKQPVRVAENISQVGVGRDAWYALDRSGRLLAWRDRPDKQRVILDMVTWFAAGQSGIFAIRTDSSLWYMQRSDRWFGTGDIADPVRIANNVISAAIGDSANYYVTRSGLLYVKGLAHRGQYGDGKLQSSENFIAVAKDVVSVKAHTGHALLLTRTGTVMGTGGNIFGPLGRLGIGDKAVRWGKIFENAQAIATGSSHSLALQKDGSLWHWGRNIGLDPKKILSKVTAAAADSTGSVALLRDGTLWQWKRGERPKRHFRCP</sequence>
<protein>
    <recommendedName>
        <fullName evidence="2">BNR repeat domain protein</fullName>
    </recommendedName>
</protein>
<dbReference type="PANTHER" id="PTHR45982:SF1">
    <property type="entry name" value="REGULATOR OF CHROMOSOME CONDENSATION"/>
    <property type="match status" value="1"/>
</dbReference>
<dbReference type="InterPro" id="IPR051553">
    <property type="entry name" value="Ran_GTPase-activating"/>
</dbReference>
<gene>
    <name evidence="1" type="ORF">MNBD_ALPHA08-22</name>
</gene>
<dbReference type="Gene3D" id="2.130.10.30">
    <property type="entry name" value="Regulator of chromosome condensation 1/beta-lactamase-inhibitor protein II"/>
    <property type="match status" value="1"/>
</dbReference>
<dbReference type="SUPFAM" id="SSF50985">
    <property type="entry name" value="RCC1/BLIP-II"/>
    <property type="match status" value="1"/>
</dbReference>
<accession>A0A3B0S0B6</accession>
<evidence type="ECO:0008006" key="2">
    <source>
        <dbReference type="Google" id="ProtNLM"/>
    </source>
</evidence>
<dbReference type="Pfam" id="PF13540">
    <property type="entry name" value="RCC1_2"/>
    <property type="match status" value="1"/>
</dbReference>
<name>A0A3B0S0B6_9ZZZZ</name>
<dbReference type="PROSITE" id="PS00626">
    <property type="entry name" value="RCC1_2"/>
    <property type="match status" value="1"/>
</dbReference>
<proteinExistence type="predicted"/>
<dbReference type="AlphaFoldDB" id="A0A3B0S0B6"/>
<dbReference type="EMBL" id="UOEC01000116">
    <property type="protein sequence ID" value="VAV94276.1"/>
    <property type="molecule type" value="Genomic_DNA"/>
</dbReference>
<reference evidence="1" key="1">
    <citation type="submission" date="2018-06" db="EMBL/GenBank/DDBJ databases">
        <authorList>
            <person name="Zhirakovskaya E."/>
        </authorList>
    </citation>
    <scope>NUCLEOTIDE SEQUENCE</scope>
</reference>
<dbReference type="PANTHER" id="PTHR45982">
    <property type="entry name" value="REGULATOR OF CHROMOSOME CONDENSATION"/>
    <property type="match status" value="1"/>
</dbReference>
<dbReference type="GO" id="GO:0005085">
    <property type="term" value="F:guanyl-nucleotide exchange factor activity"/>
    <property type="evidence" value="ECO:0007669"/>
    <property type="project" value="TreeGrafter"/>
</dbReference>
<evidence type="ECO:0000313" key="1">
    <source>
        <dbReference type="EMBL" id="VAV94276.1"/>
    </source>
</evidence>
<dbReference type="GO" id="GO:0005737">
    <property type="term" value="C:cytoplasm"/>
    <property type="evidence" value="ECO:0007669"/>
    <property type="project" value="TreeGrafter"/>
</dbReference>
<dbReference type="InterPro" id="IPR000408">
    <property type="entry name" value="Reg_chr_condens"/>
</dbReference>
<organism evidence="1">
    <name type="scientific">hydrothermal vent metagenome</name>
    <dbReference type="NCBI Taxonomy" id="652676"/>
    <lineage>
        <taxon>unclassified sequences</taxon>
        <taxon>metagenomes</taxon>
        <taxon>ecological metagenomes</taxon>
    </lineage>
</organism>